<accession>A0AA41TWS7</accession>
<feature type="domain" description="Ketoreductase" evidence="4">
    <location>
        <begin position="12"/>
        <end position="195"/>
    </location>
</feature>
<dbReference type="InterPro" id="IPR036291">
    <property type="entry name" value="NAD(P)-bd_dom_sf"/>
</dbReference>
<dbReference type="PANTHER" id="PTHR43669">
    <property type="entry name" value="5-KETO-D-GLUCONATE 5-REDUCTASE"/>
    <property type="match status" value="1"/>
</dbReference>
<dbReference type="Pfam" id="PF00106">
    <property type="entry name" value="adh_short"/>
    <property type="match status" value="1"/>
</dbReference>
<organism evidence="5 6">
    <name type="scientific">Yinghuangia soli</name>
    <dbReference type="NCBI Taxonomy" id="2908204"/>
    <lineage>
        <taxon>Bacteria</taxon>
        <taxon>Bacillati</taxon>
        <taxon>Actinomycetota</taxon>
        <taxon>Actinomycetes</taxon>
        <taxon>Kitasatosporales</taxon>
        <taxon>Streptomycetaceae</taxon>
        <taxon>Yinghuangia</taxon>
    </lineage>
</organism>
<dbReference type="PRINTS" id="PR00081">
    <property type="entry name" value="GDHRDH"/>
</dbReference>
<dbReference type="SUPFAM" id="SSF51735">
    <property type="entry name" value="NAD(P)-binding Rossmann-fold domains"/>
    <property type="match status" value="1"/>
</dbReference>
<evidence type="ECO:0000256" key="3">
    <source>
        <dbReference type="RuleBase" id="RU000363"/>
    </source>
</evidence>
<protein>
    <submittedName>
        <fullName evidence="5">SDR family oxidoreductase</fullName>
    </submittedName>
</protein>
<evidence type="ECO:0000313" key="5">
    <source>
        <dbReference type="EMBL" id="MCF2526138.1"/>
    </source>
</evidence>
<sequence length="256" mass="26508">MGTTNNQPLLGRTAVVTGASSGIGEATAKQLAAQGARVALLARRADRLAATAAAIEEAGGTALAVAVDVTDDASVRAAVAKVEAAYGAADLIVNNAGVMLPAPVTERRFGDWQRQIDLNVTGVLRIIDRFLPGLEKAAADGRTADLITISSVAADEKFPNFAVYCATKAAVSHLSANMRLELGGQGIRVAAIHPGIVLSELQEHVQDPGATAWLEETIASIEVLVADDIAEIVAFGAGRPRHVNLSEITVYPTAQV</sequence>
<dbReference type="GO" id="GO:0016616">
    <property type="term" value="F:oxidoreductase activity, acting on the CH-OH group of donors, NAD or NADP as acceptor"/>
    <property type="evidence" value="ECO:0007669"/>
    <property type="project" value="UniProtKB-ARBA"/>
</dbReference>
<comment type="similarity">
    <text evidence="1 3">Belongs to the short-chain dehydrogenases/reductases (SDR) family.</text>
</comment>
<name>A0AA41TWS7_9ACTN</name>
<dbReference type="PROSITE" id="PS00061">
    <property type="entry name" value="ADH_SHORT"/>
    <property type="match status" value="1"/>
</dbReference>
<dbReference type="InterPro" id="IPR002347">
    <property type="entry name" value="SDR_fam"/>
</dbReference>
<evidence type="ECO:0000313" key="6">
    <source>
        <dbReference type="Proteomes" id="UP001165378"/>
    </source>
</evidence>
<keyword evidence="2" id="KW-0560">Oxidoreductase</keyword>
<dbReference type="InterPro" id="IPR057326">
    <property type="entry name" value="KR_dom"/>
</dbReference>
<dbReference type="FunFam" id="3.40.50.720:FF:000047">
    <property type="entry name" value="NADP-dependent L-serine/L-allo-threonine dehydrogenase"/>
    <property type="match status" value="1"/>
</dbReference>
<dbReference type="Gene3D" id="3.40.50.720">
    <property type="entry name" value="NAD(P)-binding Rossmann-like Domain"/>
    <property type="match status" value="1"/>
</dbReference>
<dbReference type="AlphaFoldDB" id="A0AA41TWS7"/>
<proteinExistence type="inferred from homology"/>
<dbReference type="SMART" id="SM00822">
    <property type="entry name" value="PKS_KR"/>
    <property type="match status" value="1"/>
</dbReference>
<gene>
    <name evidence="5" type="ORF">LZ495_02725</name>
</gene>
<dbReference type="EMBL" id="JAKFHA010000001">
    <property type="protein sequence ID" value="MCF2526138.1"/>
    <property type="molecule type" value="Genomic_DNA"/>
</dbReference>
<dbReference type="InterPro" id="IPR020904">
    <property type="entry name" value="Sc_DH/Rdtase_CS"/>
</dbReference>
<keyword evidence="6" id="KW-1185">Reference proteome</keyword>
<reference evidence="5" key="1">
    <citation type="submission" date="2022-01" db="EMBL/GenBank/DDBJ databases">
        <title>Genome-Based Taxonomic Classification of the Phylum Actinobacteria.</title>
        <authorList>
            <person name="Gao Y."/>
        </authorList>
    </citation>
    <scope>NUCLEOTIDE SEQUENCE</scope>
    <source>
        <strain evidence="5">KLBMP 8922</strain>
    </source>
</reference>
<dbReference type="Proteomes" id="UP001165378">
    <property type="component" value="Unassembled WGS sequence"/>
</dbReference>
<comment type="caution">
    <text evidence="5">The sequence shown here is derived from an EMBL/GenBank/DDBJ whole genome shotgun (WGS) entry which is preliminary data.</text>
</comment>
<dbReference type="RefSeq" id="WP_235050194.1">
    <property type="nucleotide sequence ID" value="NZ_JAKFHA010000001.1"/>
</dbReference>
<dbReference type="PANTHER" id="PTHR43669:SF3">
    <property type="entry name" value="ALCOHOL DEHYDROGENASE, PUTATIVE (AFU_ORTHOLOGUE AFUA_3G03445)-RELATED"/>
    <property type="match status" value="1"/>
</dbReference>
<evidence type="ECO:0000259" key="4">
    <source>
        <dbReference type="SMART" id="SM00822"/>
    </source>
</evidence>
<evidence type="ECO:0000256" key="2">
    <source>
        <dbReference type="ARBA" id="ARBA00023002"/>
    </source>
</evidence>
<evidence type="ECO:0000256" key="1">
    <source>
        <dbReference type="ARBA" id="ARBA00006484"/>
    </source>
</evidence>
<dbReference type="PRINTS" id="PR00080">
    <property type="entry name" value="SDRFAMILY"/>
</dbReference>